<evidence type="ECO:0000313" key="2">
    <source>
        <dbReference type="Proteomes" id="UP001460270"/>
    </source>
</evidence>
<evidence type="ECO:0000313" key="1">
    <source>
        <dbReference type="EMBL" id="KAK7880487.1"/>
    </source>
</evidence>
<gene>
    <name evidence="1" type="ORF">WMY93_032869</name>
</gene>
<keyword evidence="2" id="KW-1185">Reference proteome</keyword>
<comment type="caution">
    <text evidence="1">The sequence shown here is derived from an EMBL/GenBank/DDBJ whole genome shotgun (WGS) entry which is preliminary data.</text>
</comment>
<proteinExistence type="predicted"/>
<sequence length="57" mass="6364">IYSSDLQVSHESPGLQLCPSPSYLERLCPCVTSLAHRAGKPTHMLTFPFCAQKYVRV</sequence>
<name>A0AAW0MMX0_9GOBI</name>
<protein>
    <submittedName>
        <fullName evidence="1">Uncharacterized protein</fullName>
    </submittedName>
</protein>
<dbReference type="AlphaFoldDB" id="A0AAW0MMX0"/>
<feature type="non-terminal residue" evidence="1">
    <location>
        <position position="1"/>
    </location>
</feature>
<dbReference type="Proteomes" id="UP001460270">
    <property type="component" value="Unassembled WGS sequence"/>
</dbReference>
<accession>A0AAW0MMX0</accession>
<reference evidence="2" key="1">
    <citation type="submission" date="2024-04" db="EMBL/GenBank/DDBJ databases">
        <title>Salinicola lusitanus LLJ914,a marine bacterium isolated from the Okinawa Trough.</title>
        <authorList>
            <person name="Li J."/>
        </authorList>
    </citation>
    <scope>NUCLEOTIDE SEQUENCE [LARGE SCALE GENOMIC DNA]</scope>
</reference>
<dbReference type="EMBL" id="JBBPFD010000090">
    <property type="protein sequence ID" value="KAK7880487.1"/>
    <property type="molecule type" value="Genomic_DNA"/>
</dbReference>
<organism evidence="1 2">
    <name type="scientific">Mugilogobius chulae</name>
    <name type="common">yellowstripe goby</name>
    <dbReference type="NCBI Taxonomy" id="88201"/>
    <lineage>
        <taxon>Eukaryota</taxon>
        <taxon>Metazoa</taxon>
        <taxon>Chordata</taxon>
        <taxon>Craniata</taxon>
        <taxon>Vertebrata</taxon>
        <taxon>Euteleostomi</taxon>
        <taxon>Actinopterygii</taxon>
        <taxon>Neopterygii</taxon>
        <taxon>Teleostei</taxon>
        <taxon>Neoteleostei</taxon>
        <taxon>Acanthomorphata</taxon>
        <taxon>Gobiaria</taxon>
        <taxon>Gobiiformes</taxon>
        <taxon>Gobioidei</taxon>
        <taxon>Gobiidae</taxon>
        <taxon>Gobionellinae</taxon>
        <taxon>Mugilogobius</taxon>
    </lineage>
</organism>